<dbReference type="SUPFAM" id="SSF48264">
    <property type="entry name" value="Cytochrome P450"/>
    <property type="match status" value="1"/>
</dbReference>
<dbReference type="GO" id="GO:0016712">
    <property type="term" value="F:oxidoreductase activity, acting on paired donors, with incorporation or reduction of molecular oxygen, reduced flavin or flavoprotein as one donor, and incorporation of one atom of oxygen"/>
    <property type="evidence" value="ECO:0007669"/>
    <property type="project" value="TreeGrafter"/>
</dbReference>
<proteinExistence type="inferred from homology"/>
<dbReference type="PANTHER" id="PTHR24300:SF375">
    <property type="entry name" value="CYTOCHROME P450 FAMILY"/>
    <property type="match status" value="1"/>
</dbReference>
<dbReference type="Pfam" id="PF00067">
    <property type="entry name" value="p450"/>
    <property type="match status" value="1"/>
</dbReference>
<evidence type="ECO:0000313" key="5">
    <source>
        <dbReference type="EMBL" id="VDN30753.1"/>
    </source>
</evidence>
<dbReference type="EMBL" id="UYRV01117634">
    <property type="protein sequence ID" value="VDN30753.1"/>
    <property type="molecule type" value="Genomic_DNA"/>
</dbReference>
<dbReference type="Proteomes" id="UP000271889">
    <property type="component" value="Unassembled WGS sequence"/>
</dbReference>
<keyword evidence="4" id="KW-0503">Monooxygenase</keyword>
<dbReference type="InterPro" id="IPR050182">
    <property type="entry name" value="Cytochrome_P450_fam2"/>
</dbReference>
<dbReference type="GO" id="GO:0005506">
    <property type="term" value="F:iron ion binding"/>
    <property type="evidence" value="ECO:0007669"/>
    <property type="project" value="InterPro"/>
</dbReference>
<protein>
    <recommendedName>
        <fullName evidence="7">Cytochrome P450</fullName>
    </recommendedName>
</protein>
<dbReference type="InterPro" id="IPR036396">
    <property type="entry name" value="Cyt_P450_sf"/>
</dbReference>
<evidence type="ECO:0000256" key="1">
    <source>
        <dbReference type="ARBA" id="ARBA00010617"/>
    </source>
</evidence>
<dbReference type="GO" id="GO:0020037">
    <property type="term" value="F:heme binding"/>
    <property type="evidence" value="ECO:0007669"/>
    <property type="project" value="InterPro"/>
</dbReference>
<organism evidence="5 6">
    <name type="scientific">Cylicostephanus goldi</name>
    <name type="common">Nematode worm</name>
    <dbReference type="NCBI Taxonomy" id="71465"/>
    <lineage>
        <taxon>Eukaryota</taxon>
        <taxon>Metazoa</taxon>
        <taxon>Ecdysozoa</taxon>
        <taxon>Nematoda</taxon>
        <taxon>Chromadorea</taxon>
        <taxon>Rhabditida</taxon>
        <taxon>Rhabditina</taxon>
        <taxon>Rhabditomorpha</taxon>
        <taxon>Strongyloidea</taxon>
        <taxon>Strongylidae</taxon>
        <taxon>Cylicostephanus</taxon>
    </lineage>
</organism>
<evidence type="ECO:0000256" key="2">
    <source>
        <dbReference type="ARBA" id="ARBA00022723"/>
    </source>
</evidence>
<dbReference type="GO" id="GO:0005737">
    <property type="term" value="C:cytoplasm"/>
    <property type="evidence" value="ECO:0007669"/>
    <property type="project" value="TreeGrafter"/>
</dbReference>
<dbReference type="InterPro" id="IPR001128">
    <property type="entry name" value="Cyt_P450"/>
</dbReference>
<dbReference type="Gene3D" id="1.10.630.10">
    <property type="entry name" value="Cytochrome P450"/>
    <property type="match status" value="2"/>
</dbReference>
<keyword evidence="3" id="KW-0408">Iron</keyword>
<keyword evidence="6" id="KW-1185">Reference proteome</keyword>
<keyword evidence="2" id="KW-0479">Metal-binding</keyword>
<evidence type="ECO:0000313" key="6">
    <source>
        <dbReference type="Proteomes" id="UP000271889"/>
    </source>
</evidence>
<evidence type="ECO:0000256" key="4">
    <source>
        <dbReference type="ARBA" id="ARBA00023033"/>
    </source>
</evidence>
<dbReference type="AlphaFoldDB" id="A0A3P7N2H3"/>
<accession>A0A3P7N2H3</accession>
<evidence type="ECO:0008006" key="7">
    <source>
        <dbReference type="Google" id="ProtNLM"/>
    </source>
</evidence>
<dbReference type="GO" id="GO:0006805">
    <property type="term" value="P:xenobiotic metabolic process"/>
    <property type="evidence" value="ECO:0007669"/>
    <property type="project" value="TreeGrafter"/>
</dbReference>
<comment type="similarity">
    <text evidence="1">Belongs to the cytochrome P450 family.</text>
</comment>
<keyword evidence="4" id="KW-0560">Oxidoreductase</keyword>
<gene>
    <name evidence="5" type="ORF">CGOC_LOCUS11628</name>
</gene>
<evidence type="ECO:0000256" key="3">
    <source>
        <dbReference type="ARBA" id="ARBA00023004"/>
    </source>
</evidence>
<sequence length="288" mass="33743">MIAKGANYADRCTPYLFDVKREGRGTVFSNGDFWADHRRFTIRTLRNFGLGSNVLEDRILDEFRYHFGKLEKSMVDGRTVIDAASFFDILVGSVINRMIFSERFTEKNAEEYFQLKHELDDTFMKSTAFDIVMGKWSRNVPFLEAWWQRMISPQEELVKFISKRVDQRKEDIIAGKHILDGNEAWWQRMISPQEKLLGFISKRVDQRKEDIIAGKHILDGNGEDFVDAYISKMEVDRKAGMDTSRAYKDEDLLYDIFDLWIAGHETTSITMIWGFMHLIKNPEVFLDC</sequence>
<reference evidence="5 6" key="1">
    <citation type="submission" date="2018-11" db="EMBL/GenBank/DDBJ databases">
        <authorList>
            <consortium name="Pathogen Informatics"/>
        </authorList>
    </citation>
    <scope>NUCLEOTIDE SEQUENCE [LARGE SCALE GENOMIC DNA]</scope>
</reference>
<dbReference type="PANTHER" id="PTHR24300">
    <property type="entry name" value="CYTOCHROME P450 508A4-RELATED"/>
    <property type="match status" value="1"/>
</dbReference>
<name>A0A3P7N2H3_CYLGO</name>
<dbReference type="OrthoDB" id="2789670at2759"/>
<dbReference type="GO" id="GO:0006082">
    <property type="term" value="P:organic acid metabolic process"/>
    <property type="evidence" value="ECO:0007669"/>
    <property type="project" value="TreeGrafter"/>
</dbReference>